<comment type="caution">
    <text evidence="1">The sequence shown here is derived from an EMBL/GenBank/DDBJ whole genome shotgun (WGS) entry which is preliminary data.</text>
</comment>
<protein>
    <submittedName>
        <fullName evidence="1">DUF2116 family Zn-ribbon domain-containing protein</fullName>
    </submittedName>
</protein>
<keyword evidence="2" id="KW-1185">Reference proteome</keyword>
<reference evidence="1 2" key="1">
    <citation type="submission" date="2019-08" db="EMBL/GenBank/DDBJ databases">
        <title>Pelomicrobium methylotrophicum gen. nov., sp. nov. a moderately thermophilic, facultatively anaerobic, lithoautotrophic and methylotrophic bacterium isolated from a terrestrial mud volcano.</title>
        <authorList>
            <person name="Slobodkina G.B."/>
            <person name="Merkel A.Y."/>
            <person name="Slobodkin A.I."/>
        </authorList>
    </citation>
    <scope>NUCLEOTIDE SEQUENCE [LARGE SCALE GENOMIC DNA]</scope>
    <source>
        <strain evidence="1 2">SM250</strain>
    </source>
</reference>
<dbReference type="AlphaFoldDB" id="A0A5C7EIP2"/>
<dbReference type="OrthoDB" id="8566509at2"/>
<name>A0A5C7EIP2_9PROT</name>
<dbReference type="EMBL" id="VPFL01000009">
    <property type="protein sequence ID" value="TXF11919.1"/>
    <property type="molecule type" value="Genomic_DNA"/>
</dbReference>
<evidence type="ECO:0000313" key="1">
    <source>
        <dbReference type="EMBL" id="TXF11919.1"/>
    </source>
</evidence>
<sequence>MDEADLTAERLEREMARLLQLRRDSGPAPTGACLWCGEKLAHPLRWCDEDCRDDWERHHGNHP</sequence>
<organism evidence="1 2">
    <name type="scientific">Pelomicrobium methylotrophicum</name>
    <dbReference type="NCBI Taxonomy" id="2602750"/>
    <lineage>
        <taxon>Bacteria</taxon>
        <taxon>Pseudomonadati</taxon>
        <taxon>Pseudomonadota</taxon>
        <taxon>Hydrogenophilia</taxon>
        <taxon>Hydrogenophilia incertae sedis</taxon>
        <taxon>Pelomicrobium</taxon>
    </lineage>
</organism>
<gene>
    <name evidence="1" type="ORF">FR698_07910</name>
</gene>
<dbReference type="Proteomes" id="UP000321201">
    <property type="component" value="Unassembled WGS sequence"/>
</dbReference>
<proteinExistence type="predicted"/>
<dbReference type="RefSeq" id="WP_147799659.1">
    <property type="nucleotide sequence ID" value="NZ_VPFL01000009.1"/>
</dbReference>
<dbReference type="InParanoid" id="A0A5C7EIP2"/>
<evidence type="ECO:0000313" key="2">
    <source>
        <dbReference type="Proteomes" id="UP000321201"/>
    </source>
</evidence>
<accession>A0A5C7EIP2</accession>